<evidence type="ECO:0000313" key="3">
    <source>
        <dbReference type="Proteomes" id="UP000799429"/>
    </source>
</evidence>
<keyword evidence="1" id="KW-0812">Transmembrane</keyword>
<proteinExistence type="predicted"/>
<dbReference type="CDD" id="cd22903">
    <property type="entry name" value="NI9M"/>
    <property type="match status" value="1"/>
</dbReference>
<dbReference type="Proteomes" id="UP000799429">
    <property type="component" value="Unassembled WGS sequence"/>
</dbReference>
<accession>A0A9P4VVM7</accession>
<name>A0A9P4VVM7_9PEZI</name>
<evidence type="ECO:0000313" key="2">
    <source>
        <dbReference type="EMBL" id="KAF2843207.1"/>
    </source>
</evidence>
<keyword evidence="1" id="KW-0472">Membrane</keyword>
<dbReference type="InterPro" id="IPR039961">
    <property type="entry name" value="Nuo9.5"/>
</dbReference>
<reference evidence="2" key="1">
    <citation type="journal article" date="2020" name="Stud. Mycol.">
        <title>101 Dothideomycetes genomes: a test case for predicting lifestyles and emergence of pathogens.</title>
        <authorList>
            <person name="Haridas S."/>
            <person name="Albert R."/>
            <person name="Binder M."/>
            <person name="Bloem J."/>
            <person name="Labutti K."/>
            <person name="Salamov A."/>
            <person name="Andreopoulos B."/>
            <person name="Baker S."/>
            <person name="Barry K."/>
            <person name="Bills G."/>
            <person name="Bluhm B."/>
            <person name="Cannon C."/>
            <person name="Castanera R."/>
            <person name="Culley D."/>
            <person name="Daum C."/>
            <person name="Ezra D."/>
            <person name="Gonzalez J."/>
            <person name="Henrissat B."/>
            <person name="Kuo A."/>
            <person name="Liang C."/>
            <person name="Lipzen A."/>
            <person name="Lutzoni F."/>
            <person name="Magnuson J."/>
            <person name="Mondo S."/>
            <person name="Nolan M."/>
            <person name="Ohm R."/>
            <person name="Pangilinan J."/>
            <person name="Park H.-J."/>
            <person name="Ramirez L."/>
            <person name="Alfaro M."/>
            <person name="Sun H."/>
            <person name="Tritt A."/>
            <person name="Yoshinaga Y."/>
            <person name="Zwiers L.-H."/>
            <person name="Turgeon B."/>
            <person name="Goodwin S."/>
            <person name="Spatafora J."/>
            <person name="Crous P."/>
            <person name="Grigoriev I."/>
        </authorList>
    </citation>
    <scope>NUCLEOTIDE SEQUENCE</scope>
    <source>
        <strain evidence="2">CBS 101060</strain>
    </source>
</reference>
<feature type="transmembrane region" description="Helical" evidence="1">
    <location>
        <begin position="23"/>
        <end position="44"/>
    </location>
</feature>
<sequence length="76" mass="8810">MSQPRFWGTPFSYLRWASHNKPAIFYSMVVGSMGPVFLIAVPPIRRYFGDHPREKIPLTYPIPKGPRKVLEGYDDE</sequence>
<organism evidence="2 3">
    <name type="scientific">Patellaria atrata CBS 101060</name>
    <dbReference type="NCBI Taxonomy" id="1346257"/>
    <lineage>
        <taxon>Eukaryota</taxon>
        <taxon>Fungi</taxon>
        <taxon>Dikarya</taxon>
        <taxon>Ascomycota</taxon>
        <taxon>Pezizomycotina</taxon>
        <taxon>Dothideomycetes</taxon>
        <taxon>Dothideomycetes incertae sedis</taxon>
        <taxon>Patellariales</taxon>
        <taxon>Patellariaceae</taxon>
        <taxon>Patellaria</taxon>
    </lineage>
</organism>
<keyword evidence="1" id="KW-1133">Transmembrane helix</keyword>
<comment type="caution">
    <text evidence="2">The sequence shown here is derived from an EMBL/GenBank/DDBJ whole genome shotgun (WGS) entry which is preliminary data.</text>
</comment>
<evidence type="ECO:0000256" key="1">
    <source>
        <dbReference type="SAM" id="Phobius"/>
    </source>
</evidence>
<protein>
    <submittedName>
        <fullName evidence="2">NADH-ubiquinone oxidoreductase 9.5 kDa subunit</fullName>
    </submittedName>
</protein>
<keyword evidence="3" id="KW-1185">Reference proteome</keyword>
<dbReference type="PANTHER" id="PTHR38488">
    <property type="entry name" value="OXIDOREDUCTASE 9.5 KDA SUBUNIT, PUTATIVE (AFU_ORTHOLOGUE AFUA_5G08980)-RELATED"/>
    <property type="match status" value="1"/>
</dbReference>
<gene>
    <name evidence="2" type="ORF">M501DRAFT_925213</name>
</gene>
<dbReference type="EMBL" id="MU006089">
    <property type="protein sequence ID" value="KAF2843207.1"/>
    <property type="molecule type" value="Genomic_DNA"/>
</dbReference>
<dbReference type="PANTHER" id="PTHR38488:SF1">
    <property type="entry name" value="OXIDOREDUCTASE 9.5 KDA SUBUNIT, PUTATIVE (AFU_ORTHOLOGUE AFUA_5G08980)-RELATED"/>
    <property type="match status" value="1"/>
</dbReference>
<dbReference type="AlphaFoldDB" id="A0A9P4VVM7"/>
<dbReference type="OrthoDB" id="2093409at2759"/>